<gene>
    <name evidence="1" type="ORF">LCGC14_1402580</name>
</gene>
<organism evidence="1">
    <name type="scientific">marine sediment metagenome</name>
    <dbReference type="NCBI Taxonomy" id="412755"/>
    <lineage>
        <taxon>unclassified sequences</taxon>
        <taxon>metagenomes</taxon>
        <taxon>ecological metagenomes</taxon>
    </lineage>
</organism>
<accession>A0A0F9KHJ5</accession>
<sequence length="52" mass="6431">MKLEKKVKQKRIKIKGFKEITSEEFHTLKPNQGLRIFDYYQGCTQLFYRKYK</sequence>
<reference evidence="1" key="1">
    <citation type="journal article" date="2015" name="Nature">
        <title>Complex archaea that bridge the gap between prokaryotes and eukaryotes.</title>
        <authorList>
            <person name="Spang A."/>
            <person name="Saw J.H."/>
            <person name="Jorgensen S.L."/>
            <person name="Zaremba-Niedzwiedzka K."/>
            <person name="Martijn J."/>
            <person name="Lind A.E."/>
            <person name="van Eijk R."/>
            <person name="Schleper C."/>
            <person name="Guy L."/>
            <person name="Ettema T.J."/>
        </authorList>
    </citation>
    <scope>NUCLEOTIDE SEQUENCE</scope>
</reference>
<protein>
    <submittedName>
        <fullName evidence="1">Uncharacterized protein</fullName>
    </submittedName>
</protein>
<proteinExistence type="predicted"/>
<dbReference type="EMBL" id="LAZR01009176">
    <property type="protein sequence ID" value="KKM74216.1"/>
    <property type="molecule type" value="Genomic_DNA"/>
</dbReference>
<name>A0A0F9KHJ5_9ZZZZ</name>
<evidence type="ECO:0000313" key="1">
    <source>
        <dbReference type="EMBL" id="KKM74216.1"/>
    </source>
</evidence>
<dbReference type="AlphaFoldDB" id="A0A0F9KHJ5"/>
<comment type="caution">
    <text evidence="1">The sequence shown here is derived from an EMBL/GenBank/DDBJ whole genome shotgun (WGS) entry which is preliminary data.</text>
</comment>